<evidence type="ECO:0000256" key="1">
    <source>
        <dbReference type="SAM" id="Phobius"/>
    </source>
</evidence>
<evidence type="ECO:0000313" key="2">
    <source>
        <dbReference type="EMBL" id="ATQ55801.1"/>
    </source>
</evidence>
<organism evidence="2 3">
    <name type="scientific">Paracoccus yeei</name>
    <dbReference type="NCBI Taxonomy" id="147645"/>
    <lineage>
        <taxon>Bacteria</taxon>
        <taxon>Pseudomonadati</taxon>
        <taxon>Pseudomonadota</taxon>
        <taxon>Alphaproteobacteria</taxon>
        <taxon>Rhodobacterales</taxon>
        <taxon>Paracoccaceae</taxon>
        <taxon>Paracoccus</taxon>
    </lineage>
</organism>
<dbReference type="EMBL" id="CP024422">
    <property type="protein sequence ID" value="ATQ55801.1"/>
    <property type="molecule type" value="Genomic_DNA"/>
</dbReference>
<feature type="transmembrane region" description="Helical" evidence="1">
    <location>
        <begin position="60"/>
        <end position="78"/>
    </location>
</feature>
<evidence type="ECO:0000313" key="3">
    <source>
        <dbReference type="Proteomes" id="UP000229314"/>
    </source>
</evidence>
<keyword evidence="1" id="KW-1133">Transmembrane helix</keyword>
<protein>
    <submittedName>
        <fullName evidence="2">Uncharacterized protein</fullName>
    </submittedName>
</protein>
<keyword evidence="1" id="KW-0472">Membrane</keyword>
<keyword evidence="1" id="KW-0812">Transmembrane</keyword>
<feature type="transmembrane region" description="Helical" evidence="1">
    <location>
        <begin position="150"/>
        <end position="171"/>
    </location>
</feature>
<feature type="transmembrane region" description="Helical" evidence="1">
    <location>
        <begin position="235"/>
        <end position="252"/>
    </location>
</feature>
<dbReference type="Proteomes" id="UP000229314">
    <property type="component" value="Chromosome"/>
</dbReference>
<feature type="transmembrane region" description="Helical" evidence="1">
    <location>
        <begin position="258"/>
        <end position="276"/>
    </location>
</feature>
<proteinExistence type="predicted"/>
<dbReference type="RefSeq" id="WP_099648786.1">
    <property type="nucleotide sequence ID" value="NZ_CAJGAB010000030.1"/>
</dbReference>
<dbReference type="GeneID" id="78897652"/>
<gene>
    <name evidence="2" type="ORF">PYTT13_08205</name>
</gene>
<sequence length="280" mass="29116">MRRAGGHLLIVATLAFVASLLAYAMIPRSPPRGSASLDPLSGGPLPGVDIVGLFLRPPNLAMGSLMALAIAALLYHAAYRLQETQRLRTAEAALRDRLGRRLRAGASGPPPPRQILEMHRRDDSLAEHAPAIIGLVAGAVWPWLFPKSPLAAFLVAAVSLAGFLAAALRGTRQGKLRQQSNPLGFVAGWATMVTFALFIALLQRKLGAPLTLAATVGLALAALAALSVQLRMGRTIGFSLAVLWGLVALAASTVTVNAALATLAVLAIAVIVFGLVQAAT</sequence>
<feature type="transmembrane region" description="Helical" evidence="1">
    <location>
        <begin position="183"/>
        <end position="202"/>
    </location>
</feature>
<dbReference type="AlphaFoldDB" id="A0A2D2BZV0"/>
<reference evidence="2 3" key="1">
    <citation type="submission" date="2017-10" db="EMBL/GenBank/DDBJ databases">
        <title>Complete genome sequence of Paracoccus yeei TT13 isolated from human skin.</title>
        <authorList>
            <person name="Lee K."/>
            <person name="Lim J.Y."/>
            <person name="Hwang I."/>
        </authorList>
    </citation>
    <scope>NUCLEOTIDE SEQUENCE [LARGE SCALE GENOMIC DNA]</scope>
    <source>
        <strain evidence="2 3">TT13</strain>
    </source>
</reference>
<accession>A0A2D2BZV0</accession>
<feature type="transmembrane region" description="Helical" evidence="1">
    <location>
        <begin position="125"/>
        <end position="144"/>
    </location>
</feature>
<feature type="transmembrane region" description="Helical" evidence="1">
    <location>
        <begin position="208"/>
        <end position="228"/>
    </location>
</feature>
<name>A0A2D2BZV0_9RHOB</name>